<keyword evidence="4" id="KW-1185">Reference proteome</keyword>
<feature type="transmembrane region" description="Helical" evidence="1">
    <location>
        <begin position="85"/>
        <end position="105"/>
    </location>
</feature>
<dbReference type="Pfam" id="PF08044">
    <property type="entry name" value="DUF1707"/>
    <property type="match status" value="1"/>
</dbReference>
<reference evidence="3 4" key="1">
    <citation type="submission" date="2023-10" db="EMBL/GenBank/DDBJ databases">
        <title>Development of a sustainable strategy for remediation of hydrocarbon-contaminated territories based on the waste exchange concept.</title>
        <authorList>
            <person name="Krivoruchko A."/>
        </authorList>
    </citation>
    <scope>NUCLEOTIDE SEQUENCE [LARGE SCALE GENOMIC DNA]</scope>
    <source>
        <strain evidence="3 4">IEGM 1323</strain>
    </source>
</reference>
<comment type="caution">
    <text evidence="3">The sequence shown here is derived from an EMBL/GenBank/DDBJ whole genome shotgun (WGS) entry which is preliminary data.</text>
</comment>
<keyword evidence="1" id="KW-1133">Transmembrane helix</keyword>
<evidence type="ECO:0000313" key="4">
    <source>
        <dbReference type="Proteomes" id="UP001185755"/>
    </source>
</evidence>
<name>A0ABU4B8P1_9NOCA</name>
<gene>
    <name evidence="3" type="ORF">R3P96_04300</name>
</gene>
<dbReference type="InterPro" id="IPR012551">
    <property type="entry name" value="DUF1707_SHOCT-like"/>
</dbReference>
<dbReference type="RefSeq" id="WP_317563341.1">
    <property type="nucleotide sequence ID" value="NZ_JAWLJX010000001.1"/>
</dbReference>
<proteinExistence type="predicted"/>
<dbReference type="Proteomes" id="UP001185755">
    <property type="component" value="Unassembled WGS sequence"/>
</dbReference>
<evidence type="ECO:0000259" key="2">
    <source>
        <dbReference type="Pfam" id="PF08044"/>
    </source>
</evidence>
<keyword evidence="1" id="KW-0812">Transmembrane</keyword>
<feature type="domain" description="DUF1707" evidence="2">
    <location>
        <begin position="9"/>
        <end position="61"/>
    </location>
</feature>
<evidence type="ECO:0000313" key="3">
    <source>
        <dbReference type="EMBL" id="MDV6260554.1"/>
    </source>
</evidence>
<evidence type="ECO:0000256" key="1">
    <source>
        <dbReference type="SAM" id="Phobius"/>
    </source>
</evidence>
<protein>
    <submittedName>
        <fullName evidence="3">DUF1707 domain-containing protein</fullName>
    </submittedName>
</protein>
<sequence>MPTRSAPSTRARDGDRTDACATLDRAREDGQLTDAEHAARVAAAMRAATLGDLHRLIEDLQGETDLTEMAPWKSVTVPGRRGRQLGLLTVVVPLIGAVVALTFGIRSCAVADDPRHQFGSAGYLELEGLERIVSIARDQFGTTVLDDLSVYPDYAVYTRVDPARPFLGIDSIYRDGSLEEFGSPTARAASTPTVDIGALELPVVAGVIAGAGASLNLTQVDTVYLLVRDYGSGPEVSVFANNEFGESGHLTLDLDGNFTSVRPWDPEG</sequence>
<organism evidence="3 4">
    <name type="scientific">Rhodococcoides yunnanense</name>
    <dbReference type="NCBI Taxonomy" id="278209"/>
    <lineage>
        <taxon>Bacteria</taxon>
        <taxon>Bacillati</taxon>
        <taxon>Actinomycetota</taxon>
        <taxon>Actinomycetes</taxon>
        <taxon>Mycobacteriales</taxon>
        <taxon>Nocardiaceae</taxon>
        <taxon>Rhodococcoides</taxon>
    </lineage>
</organism>
<accession>A0ABU4B8P1</accession>
<keyword evidence="1" id="KW-0472">Membrane</keyword>
<dbReference type="EMBL" id="JAWLJX010000001">
    <property type="protein sequence ID" value="MDV6260554.1"/>
    <property type="molecule type" value="Genomic_DNA"/>
</dbReference>